<evidence type="ECO:0000256" key="2">
    <source>
        <dbReference type="ARBA" id="ARBA00023180"/>
    </source>
</evidence>
<evidence type="ECO:0000313" key="6">
    <source>
        <dbReference type="Proteomes" id="UP001623349"/>
    </source>
</evidence>
<evidence type="ECO:0000256" key="3">
    <source>
        <dbReference type="SAM" id="MobiDB-lite"/>
    </source>
</evidence>
<dbReference type="SUPFAM" id="SSF54452">
    <property type="entry name" value="MHC antigen-recognition domain"/>
    <property type="match status" value="1"/>
</dbReference>
<dbReference type="InterPro" id="IPR014745">
    <property type="entry name" value="MHC_II_a/b_N"/>
</dbReference>
<evidence type="ECO:0000256" key="1">
    <source>
        <dbReference type="ARBA" id="ARBA00023157"/>
    </source>
</evidence>
<organism evidence="5 6">
    <name type="scientific">Apodemus speciosus</name>
    <name type="common">Large Japanese field mouse</name>
    <dbReference type="NCBI Taxonomy" id="105296"/>
    <lineage>
        <taxon>Eukaryota</taxon>
        <taxon>Metazoa</taxon>
        <taxon>Chordata</taxon>
        <taxon>Craniata</taxon>
        <taxon>Vertebrata</taxon>
        <taxon>Euteleostomi</taxon>
        <taxon>Mammalia</taxon>
        <taxon>Eutheria</taxon>
        <taxon>Euarchontoglires</taxon>
        <taxon>Glires</taxon>
        <taxon>Rodentia</taxon>
        <taxon>Myomorpha</taxon>
        <taxon>Muroidea</taxon>
        <taxon>Muridae</taxon>
        <taxon>Murinae</taxon>
        <taxon>Apodemus</taxon>
    </lineage>
</organism>
<feature type="domain" description="MHC class II alpha chain N-terminal" evidence="4">
    <location>
        <begin position="38"/>
        <end position="118"/>
    </location>
</feature>
<protein>
    <submittedName>
        <fullName evidence="5">H2-O alpha</fullName>
    </submittedName>
</protein>
<dbReference type="InterPro" id="IPR001003">
    <property type="entry name" value="MHC_II_a_N"/>
</dbReference>
<proteinExistence type="predicted"/>
<dbReference type="Proteomes" id="UP001623349">
    <property type="component" value="Unassembled WGS sequence"/>
</dbReference>
<evidence type="ECO:0000259" key="4">
    <source>
        <dbReference type="SMART" id="SM00920"/>
    </source>
</evidence>
<sequence>MRTTHPGNGPLCVAGPSTPNHNELPKSPGSMGHQGADHVGSYGPAFFQSYDASGQFTHEFDGEQIFSADLKNEEVVWRLPEFGDFAHSEFQRGLMSISMIRAHLDILVERSNRTAAVSG</sequence>
<keyword evidence="6" id="KW-1185">Reference proteome</keyword>
<feature type="region of interest" description="Disordered" evidence="3">
    <location>
        <begin position="1"/>
        <end position="38"/>
    </location>
</feature>
<dbReference type="SMART" id="SM00920">
    <property type="entry name" value="MHC_II_alpha"/>
    <property type="match status" value="1"/>
</dbReference>
<dbReference type="EMBL" id="BAAFST010000017">
    <property type="protein sequence ID" value="GAB1300919.1"/>
    <property type="molecule type" value="Genomic_DNA"/>
</dbReference>
<evidence type="ECO:0000313" key="5">
    <source>
        <dbReference type="EMBL" id="GAB1300919.1"/>
    </source>
</evidence>
<comment type="caution">
    <text evidence="5">The sequence shown here is derived from an EMBL/GenBank/DDBJ whole genome shotgun (WGS) entry which is preliminary data.</text>
</comment>
<dbReference type="Pfam" id="PF00993">
    <property type="entry name" value="MHC_II_alpha"/>
    <property type="match status" value="1"/>
</dbReference>
<accession>A0ABQ0FNW4</accession>
<dbReference type="Gene3D" id="3.10.320.10">
    <property type="entry name" value="Class II Histocompatibility Antigen, M Beta Chain, Chain B, domain 1"/>
    <property type="match status" value="1"/>
</dbReference>
<name>A0ABQ0FNW4_APOSI</name>
<dbReference type="InterPro" id="IPR011162">
    <property type="entry name" value="MHC_I/II-like_Ag-recog"/>
</dbReference>
<gene>
    <name evidence="5" type="ORF">APTSU1_001615700</name>
</gene>
<keyword evidence="2" id="KW-0325">Glycoprotein</keyword>
<reference evidence="5 6" key="1">
    <citation type="submission" date="2024-08" db="EMBL/GenBank/DDBJ databases">
        <title>The draft genome of Apodemus speciosus.</title>
        <authorList>
            <person name="Nabeshima K."/>
            <person name="Suzuki S."/>
            <person name="Onuma M."/>
        </authorList>
    </citation>
    <scope>NUCLEOTIDE SEQUENCE [LARGE SCALE GENOMIC DNA]</scope>
    <source>
        <strain evidence="5">IB14-021</strain>
    </source>
</reference>
<keyword evidence="1" id="KW-1015">Disulfide bond</keyword>